<organism evidence="2 3">
    <name type="scientific">Scleroderma citrinum Foug A</name>
    <dbReference type="NCBI Taxonomy" id="1036808"/>
    <lineage>
        <taxon>Eukaryota</taxon>
        <taxon>Fungi</taxon>
        <taxon>Dikarya</taxon>
        <taxon>Basidiomycota</taxon>
        <taxon>Agaricomycotina</taxon>
        <taxon>Agaricomycetes</taxon>
        <taxon>Agaricomycetidae</taxon>
        <taxon>Boletales</taxon>
        <taxon>Sclerodermatineae</taxon>
        <taxon>Sclerodermataceae</taxon>
        <taxon>Scleroderma</taxon>
    </lineage>
</organism>
<name>A0A0C2ZQQ3_9AGAM</name>
<reference evidence="2 3" key="1">
    <citation type="submission" date="2014-04" db="EMBL/GenBank/DDBJ databases">
        <authorList>
            <consortium name="DOE Joint Genome Institute"/>
            <person name="Kuo A."/>
            <person name="Kohler A."/>
            <person name="Nagy L.G."/>
            <person name="Floudas D."/>
            <person name="Copeland A."/>
            <person name="Barry K.W."/>
            <person name="Cichocki N."/>
            <person name="Veneault-Fourrey C."/>
            <person name="LaButti K."/>
            <person name="Lindquist E.A."/>
            <person name="Lipzen A."/>
            <person name="Lundell T."/>
            <person name="Morin E."/>
            <person name="Murat C."/>
            <person name="Sun H."/>
            <person name="Tunlid A."/>
            <person name="Henrissat B."/>
            <person name="Grigoriev I.V."/>
            <person name="Hibbett D.S."/>
            <person name="Martin F."/>
            <person name="Nordberg H.P."/>
            <person name="Cantor M.N."/>
            <person name="Hua S.X."/>
        </authorList>
    </citation>
    <scope>NUCLEOTIDE SEQUENCE [LARGE SCALE GENOMIC DNA]</scope>
    <source>
        <strain evidence="2 3">Foug A</strain>
    </source>
</reference>
<protein>
    <submittedName>
        <fullName evidence="2">Uncharacterized protein</fullName>
    </submittedName>
</protein>
<evidence type="ECO:0000256" key="1">
    <source>
        <dbReference type="SAM" id="MobiDB-lite"/>
    </source>
</evidence>
<dbReference type="EMBL" id="KN822031">
    <property type="protein sequence ID" value="KIM63908.1"/>
    <property type="molecule type" value="Genomic_DNA"/>
</dbReference>
<keyword evidence="3" id="KW-1185">Reference proteome</keyword>
<gene>
    <name evidence="2" type="ORF">SCLCIDRAFT_1213703</name>
</gene>
<dbReference type="OrthoDB" id="2693568at2759"/>
<feature type="region of interest" description="Disordered" evidence="1">
    <location>
        <begin position="69"/>
        <end position="129"/>
    </location>
</feature>
<sequence length="129" mass="13967">MPKRRLSYVHAGAPLPGTVNRKIEDGNWPGSPRNSLRNQHQPLVLPLHEPSCPKTSGLAVVVNSIASKAPDQKCTSGKGERVDLPQTLPGPPVASVAEQPRPPQEKSNSGAKGWRMRLPPRPPLPKWDA</sequence>
<accession>A0A0C2ZQQ3</accession>
<dbReference type="AlphaFoldDB" id="A0A0C2ZQQ3"/>
<evidence type="ECO:0000313" key="2">
    <source>
        <dbReference type="EMBL" id="KIM63908.1"/>
    </source>
</evidence>
<reference evidence="3" key="2">
    <citation type="submission" date="2015-01" db="EMBL/GenBank/DDBJ databases">
        <title>Evolutionary Origins and Diversification of the Mycorrhizal Mutualists.</title>
        <authorList>
            <consortium name="DOE Joint Genome Institute"/>
            <consortium name="Mycorrhizal Genomics Consortium"/>
            <person name="Kohler A."/>
            <person name="Kuo A."/>
            <person name="Nagy L.G."/>
            <person name="Floudas D."/>
            <person name="Copeland A."/>
            <person name="Barry K.W."/>
            <person name="Cichocki N."/>
            <person name="Veneault-Fourrey C."/>
            <person name="LaButti K."/>
            <person name="Lindquist E.A."/>
            <person name="Lipzen A."/>
            <person name="Lundell T."/>
            <person name="Morin E."/>
            <person name="Murat C."/>
            <person name="Riley R."/>
            <person name="Ohm R."/>
            <person name="Sun H."/>
            <person name="Tunlid A."/>
            <person name="Henrissat B."/>
            <person name="Grigoriev I.V."/>
            <person name="Hibbett D.S."/>
            <person name="Martin F."/>
        </authorList>
    </citation>
    <scope>NUCLEOTIDE SEQUENCE [LARGE SCALE GENOMIC DNA]</scope>
    <source>
        <strain evidence="3">Foug A</strain>
    </source>
</reference>
<dbReference type="InParanoid" id="A0A0C2ZQQ3"/>
<dbReference type="Proteomes" id="UP000053989">
    <property type="component" value="Unassembled WGS sequence"/>
</dbReference>
<evidence type="ECO:0000313" key="3">
    <source>
        <dbReference type="Proteomes" id="UP000053989"/>
    </source>
</evidence>
<proteinExistence type="predicted"/>
<feature type="compositionally biased region" description="Pro residues" evidence="1">
    <location>
        <begin position="119"/>
        <end position="129"/>
    </location>
</feature>
<dbReference type="HOGENOM" id="CLU_1950087_0_0_1"/>
<feature type="region of interest" description="Disordered" evidence="1">
    <location>
        <begin position="1"/>
        <end position="37"/>
    </location>
</feature>